<keyword evidence="10" id="KW-1185">Reference proteome</keyword>
<evidence type="ECO:0000256" key="4">
    <source>
        <dbReference type="ARBA" id="ARBA00022692"/>
    </source>
</evidence>
<dbReference type="RefSeq" id="WP_026547043.1">
    <property type="nucleotide sequence ID" value="NZ_JBBMFV010000004.1"/>
</dbReference>
<evidence type="ECO:0000256" key="7">
    <source>
        <dbReference type="RuleBase" id="RU363032"/>
    </source>
</evidence>
<evidence type="ECO:0000256" key="5">
    <source>
        <dbReference type="ARBA" id="ARBA00022989"/>
    </source>
</evidence>
<dbReference type="CDD" id="cd06261">
    <property type="entry name" value="TM_PBP2"/>
    <property type="match status" value="1"/>
</dbReference>
<name>A0ABV0GNP5_PAENI</name>
<dbReference type="EMBL" id="JBBMFV010000004">
    <property type="protein sequence ID" value="MEO3940126.1"/>
    <property type="molecule type" value="Genomic_DNA"/>
</dbReference>
<feature type="transmembrane region" description="Helical" evidence="7">
    <location>
        <begin position="189"/>
        <end position="210"/>
    </location>
</feature>
<evidence type="ECO:0000256" key="1">
    <source>
        <dbReference type="ARBA" id="ARBA00004651"/>
    </source>
</evidence>
<dbReference type="PANTHER" id="PTHR43744:SF8">
    <property type="entry name" value="SN-GLYCEROL-3-PHOSPHATE TRANSPORT SYSTEM PERMEASE PROTEIN UGPE"/>
    <property type="match status" value="1"/>
</dbReference>
<evidence type="ECO:0000256" key="6">
    <source>
        <dbReference type="ARBA" id="ARBA00023136"/>
    </source>
</evidence>
<feature type="transmembrane region" description="Helical" evidence="7">
    <location>
        <begin position="12"/>
        <end position="34"/>
    </location>
</feature>
<feature type="transmembrane region" description="Helical" evidence="7">
    <location>
        <begin position="102"/>
        <end position="124"/>
    </location>
</feature>
<keyword evidence="4 7" id="KW-0812">Transmembrane</keyword>
<organism evidence="9 10">
    <name type="scientific">Paenarthrobacter nicotinovorans</name>
    <name type="common">Arthrobacter nicotinovorans</name>
    <dbReference type="NCBI Taxonomy" id="29320"/>
    <lineage>
        <taxon>Bacteria</taxon>
        <taxon>Bacillati</taxon>
        <taxon>Actinomycetota</taxon>
        <taxon>Actinomycetes</taxon>
        <taxon>Micrococcales</taxon>
        <taxon>Micrococcaceae</taxon>
        <taxon>Paenarthrobacter</taxon>
    </lineage>
</organism>
<evidence type="ECO:0000313" key="10">
    <source>
        <dbReference type="Proteomes" id="UP001448614"/>
    </source>
</evidence>
<keyword evidence="6 7" id="KW-0472">Membrane</keyword>
<dbReference type="Gene3D" id="1.10.3720.10">
    <property type="entry name" value="MetI-like"/>
    <property type="match status" value="1"/>
</dbReference>
<protein>
    <submittedName>
        <fullName evidence="9">Carbohydrate ABC transporter permease</fullName>
    </submittedName>
</protein>
<accession>A0ABV0GNP5</accession>
<gene>
    <name evidence="9" type="ORF">V3C41_03475</name>
</gene>
<sequence>MKAPFLKKAPRAALYAYVAVTAVLVVFPVVYAAVGAFQTVPGSGGLGRWGLENFATALERAPLLRQGLNSAVVTLAQTGLQLLTAILAAYALVFGNLKRPSLWFGIFLVTLMIPGETNVVANYLTIRSMGLFDTLLAVFIPFGASGYAIFLLRQAFLNFPREIHEAAILDGTSPLGFLFRFLVPLCRPALMTVALTSAIGAWNGYMWPLIVTESPEMRTVQVGVSSLADEASVDIGSVLAGLILVSIPTILLVIFGQKFLAKGLTQGAGK</sequence>
<comment type="caution">
    <text evidence="9">The sequence shown here is derived from an EMBL/GenBank/DDBJ whole genome shotgun (WGS) entry which is preliminary data.</text>
</comment>
<evidence type="ECO:0000259" key="8">
    <source>
        <dbReference type="PROSITE" id="PS50928"/>
    </source>
</evidence>
<feature type="transmembrane region" description="Helical" evidence="7">
    <location>
        <begin position="130"/>
        <end position="152"/>
    </location>
</feature>
<feature type="domain" description="ABC transmembrane type-1" evidence="8">
    <location>
        <begin position="67"/>
        <end position="256"/>
    </location>
</feature>
<reference evidence="9 10" key="1">
    <citation type="journal article" date="2024" name="Appl. Microbiol. Biotechnol.">
        <title>Biosynthetic gene clusters with biotechnological applications in novel Antarctic isolates from Actinomycetota.</title>
        <authorList>
            <person name="Bruna P."/>
            <person name="Nunez-Montero K."/>
            <person name="Contreras M.J."/>
            <person name="Leal K."/>
            <person name="Garcia M."/>
            <person name="Abanto M."/>
            <person name="Barrientos L."/>
        </authorList>
    </citation>
    <scope>NUCLEOTIDE SEQUENCE [LARGE SCALE GENOMIC DNA]</scope>
    <source>
        <strain evidence="9 10">Se16.17</strain>
    </source>
</reference>
<dbReference type="InterPro" id="IPR035906">
    <property type="entry name" value="MetI-like_sf"/>
</dbReference>
<keyword evidence="2 7" id="KW-0813">Transport</keyword>
<dbReference type="InterPro" id="IPR000515">
    <property type="entry name" value="MetI-like"/>
</dbReference>
<dbReference type="SUPFAM" id="SSF161098">
    <property type="entry name" value="MetI-like"/>
    <property type="match status" value="1"/>
</dbReference>
<evidence type="ECO:0000256" key="2">
    <source>
        <dbReference type="ARBA" id="ARBA00022448"/>
    </source>
</evidence>
<comment type="similarity">
    <text evidence="7">Belongs to the binding-protein-dependent transport system permease family.</text>
</comment>
<comment type="subcellular location">
    <subcellularLocation>
        <location evidence="1 7">Cell membrane</location>
        <topology evidence="1 7">Multi-pass membrane protein</topology>
    </subcellularLocation>
</comment>
<keyword evidence="5 7" id="KW-1133">Transmembrane helix</keyword>
<feature type="transmembrane region" description="Helical" evidence="7">
    <location>
        <begin position="71"/>
        <end position="95"/>
    </location>
</feature>
<keyword evidence="3" id="KW-1003">Cell membrane</keyword>
<proteinExistence type="inferred from homology"/>
<evidence type="ECO:0000313" key="9">
    <source>
        <dbReference type="EMBL" id="MEO3940126.1"/>
    </source>
</evidence>
<dbReference type="Pfam" id="PF00528">
    <property type="entry name" value="BPD_transp_1"/>
    <property type="match status" value="1"/>
</dbReference>
<evidence type="ECO:0000256" key="3">
    <source>
        <dbReference type="ARBA" id="ARBA00022475"/>
    </source>
</evidence>
<dbReference type="PANTHER" id="PTHR43744">
    <property type="entry name" value="ABC TRANSPORTER PERMEASE PROTEIN MG189-RELATED-RELATED"/>
    <property type="match status" value="1"/>
</dbReference>
<dbReference type="PROSITE" id="PS50928">
    <property type="entry name" value="ABC_TM1"/>
    <property type="match status" value="1"/>
</dbReference>
<feature type="transmembrane region" description="Helical" evidence="7">
    <location>
        <begin position="235"/>
        <end position="255"/>
    </location>
</feature>
<dbReference type="Proteomes" id="UP001448614">
    <property type="component" value="Unassembled WGS sequence"/>
</dbReference>